<dbReference type="SUPFAM" id="SSF53474">
    <property type="entry name" value="alpha/beta-Hydrolases"/>
    <property type="match status" value="1"/>
</dbReference>
<evidence type="ECO:0008006" key="3">
    <source>
        <dbReference type="Google" id="ProtNLM"/>
    </source>
</evidence>
<reference evidence="1" key="1">
    <citation type="journal article" date="2014" name="Int. J. Syst. Evol. Microbiol.">
        <title>Complete genome sequence of Corynebacterium casei LMG S-19264T (=DSM 44701T), isolated from a smear-ripened cheese.</title>
        <authorList>
            <consortium name="US DOE Joint Genome Institute (JGI-PGF)"/>
            <person name="Walter F."/>
            <person name="Albersmeier A."/>
            <person name="Kalinowski J."/>
            <person name="Ruckert C."/>
        </authorList>
    </citation>
    <scope>NUCLEOTIDE SEQUENCE</scope>
    <source>
        <strain evidence="1">JCM 15325</strain>
    </source>
</reference>
<comment type="caution">
    <text evidence="1">The sequence shown here is derived from an EMBL/GenBank/DDBJ whole genome shotgun (WGS) entry which is preliminary data.</text>
</comment>
<dbReference type="EMBL" id="BMOK01000002">
    <property type="protein sequence ID" value="GGL45553.1"/>
    <property type="molecule type" value="Genomic_DNA"/>
</dbReference>
<evidence type="ECO:0000313" key="1">
    <source>
        <dbReference type="EMBL" id="GGL45553.1"/>
    </source>
</evidence>
<dbReference type="InterPro" id="IPR029058">
    <property type="entry name" value="AB_hydrolase_fold"/>
</dbReference>
<dbReference type="InterPro" id="IPR010662">
    <property type="entry name" value="RBBP9/YdeN"/>
</dbReference>
<evidence type="ECO:0000313" key="2">
    <source>
        <dbReference type="Proteomes" id="UP000654670"/>
    </source>
</evidence>
<name>A0A917RZQ9_9BACL</name>
<dbReference type="Proteomes" id="UP000654670">
    <property type="component" value="Unassembled WGS sequence"/>
</dbReference>
<dbReference type="PANTHER" id="PTHR15394:SF3">
    <property type="entry name" value="SERINE HYDROLASE RBBP9"/>
    <property type="match status" value="1"/>
</dbReference>
<reference evidence="1" key="2">
    <citation type="submission" date="2020-09" db="EMBL/GenBank/DDBJ databases">
        <authorList>
            <person name="Sun Q."/>
            <person name="Ohkuma M."/>
        </authorList>
    </citation>
    <scope>NUCLEOTIDE SEQUENCE</scope>
    <source>
        <strain evidence="1">JCM 15325</strain>
    </source>
</reference>
<proteinExistence type="predicted"/>
<dbReference type="AlphaFoldDB" id="A0A917RZQ9"/>
<dbReference type="Gene3D" id="3.40.50.1820">
    <property type="entry name" value="alpha/beta hydrolase"/>
    <property type="match status" value="1"/>
</dbReference>
<organism evidence="1 2">
    <name type="scientific">Sporolactobacillus putidus</name>
    <dbReference type="NCBI Taxonomy" id="492735"/>
    <lineage>
        <taxon>Bacteria</taxon>
        <taxon>Bacillati</taxon>
        <taxon>Bacillota</taxon>
        <taxon>Bacilli</taxon>
        <taxon>Bacillales</taxon>
        <taxon>Sporolactobacillaceae</taxon>
        <taxon>Sporolactobacillus</taxon>
    </lineage>
</organism>
<dbReference type="RefSeq" id="WP_229727451.1">
    <property type="nucleotide sequence ID" value="NZ_BMOK01000002.1"/>
</dbReference>
<dbReference type="GO" id="GO:0016787">
    <property type="term" value="F:hydrolase activity"/>
    <property type="evidence" value="ECO:0007669"/>
    <property type="project" value="InterPro"/>
</dbReference>
<sequence length="205" mass="22803">MTNFLILHGLGGSTGGHWQEWLFHELKARGERVCFPQFPDWDRPRKAIWLAQLNDVMASIPEKEKLVVIAHSLGCMLWIHYAAQCLKRKVSKAILVCPPSRFLDEEAIKDFFPLPENTSALAEGADRTLIVTSSTDPFLPKNSVSQYFEYGVPCLILPGMGHINVKSGYGPWPWMIDVCLGSTLPFSDAASRISPEEASTGKVSD</sequence>
<dbReference type="Pfam" id="PF06821">
    <property type="entry name" value="Ser_hydrolase"/>
    <property type="match status" value="1"/>
</dbReference>
<accession>A0A917RZQ9</accession>
<dbReference type="PANTHER" id="PTHR15394">
    <property type="entry name" value="SERINE HYDROLASE RBBP9"/>
    <property type="match status" value="1"/>
</dbReference>
<protein>
    <recommendedName>
        <fullName evidence="3">Esterase</fullName>
    </recommendedName>
</protein>
<keyword evidence="2" id="KW-1185">Reference proteome</keyword>
<gene>
    <name evidence="1" type="ORF">GCM10007968_07080</name>
</gene>